<evidence type="ECO:0000313" key="3">
    <source>
        <dbReference type="Proteomes" id="UP000006514"/>
    </source>
</evidence>
<protein>
    <submittedName>
        <fullName evidence="2">Uncharacterized protein</fullName>
    </submittedName>
</protein>
<evidence type="ECO:0000313" key="1">
    <source>
        <dbReference type="EMBL" id="EJD32710.1"/>
    </source>
</evidence>
<dbReference type="KEGG" id="adl:AURDEDRAFT_175569"/>
<reference evidence="2" key="1">
    <citation type="submission" date="2011-12" db="EMBL/GenBank/DDBJ databases">
        <title>Diversity and evolution of the wood decay enzymatic apparatus in saprotrophic Agaricomycotina.</title>
        <authorList>
            <consortium name="US DOE Joint Genome Institute (JGI-PGF)"/>
            <person name="Floudas D."/>
            <person name="Binder M."/>
            <person name="Riley R."/>
            <person name="Barry K."/>
            <person name="Blanchette R.A."/>
            <person name="Henrissat B."/>
            <person name="Martinez A.T."/>
            <person name="Ortillar R."/>
            <person name="Spatafora J.W."/>
            <person name="Yadav J.S."/>
            <person name="Aerts A."/>
            <person name="Benoit I."/>
            <person name="Boyd A."/>
            <person name="Carlson A."/>
            <person name="Copeland A."/>
            <person name="Coutinho P.M."/>
            <person name="Coutinho P."/>
            <person name="Ferreira P."/>
            <person name="Findley K."/>
            <person name="Foster B."/>
            <person name="Gaskell J."/>
            <person name="Glotzer D."/>
            <person name="Gorecki P."/>
            <person name="Heitman J."/>
            <person name="Hesse C."/>
            <person name="Hori C."/>
            <person name="Igarashi K."/>
            <person name="Jurgens J.A."/>
            <person name="Kallen N."/>
            <person name="Kersten P."/>
            <person name="Khajamohiddin S."/>
            <person name="Kohler A."/>
            <person name="Kues U."/>
            <person name="Kues U."/>
            <person name="Kuo A."/>
            <person name="LaButti K."/>
            <person name="Larrondo L.F."/>
            <person name="Lindquist E."/>
            <person name="Ling A."/>
            <person name="Lucas S."/>
            <person name="Lundell T."/>
            <person name="Martin R."/>
            <person name="McLaughlin D.J."/>
            <person name="Morgenstern I."/>
            <person name="Morin E."/>
            <person name="Murat C."/>
            <person name="Nolan M."/>
            <person name="Ohm R.A."/>
            <person name="Patyshakuliyeva A."/>
            <person name="Rokas A."/>
            <person name="Ruiz-Duenas F.J."/>
            <person name="Sabat G."/>
            <person name="Salamov A."/>
            <person name="Samejima M."/>
            <person name="Schmutz J."/>
            <person name="Slot J.C."/>
            <person name="John F.S."/>
            <person name="Stenlid J."/>
            <person name="Sun H."/>
            <person name="Sun S."/>
            <person name="Tsang A."/>
            <person name="Wiebenga A."/>
            <person name="Young D."/>
            <person name="Pisabarro A."/>
            <person name="Eastwood D.C."/>
            <person name="Martin F."/>
            <person name="Cullen D."/>
            <person name="Grigoriev I.V."/>
            <person name="Grigoriev I."/>
        </authorList>
    </citation>
    <scope>NUCLEOTIDE SEQUENCE</scope>
    <source>
        <strain evidence="2">TFB-10046 SS5</strain>
    </source>
</reference>
<dbReference type="KEGG" id="adl:AURDEDRAFT_178192"/>
<reference evidence="3" key="2">
    <citation type="journal article" date="2012" name="Science">
        <title>The Paleozoic origin of enzymatic lignin decomposition reconstructed from 31 fungal genomes.</title>
        <authorList>
            <person name="Floudas D."/>
            <person name="Binder M."/>
            <person name="Riley R."/>
            <person name="Barry K."/>
            <person name="Blanchette R.A."/>
            <person name="Henrissat B."/>
            <person name="Martinez A.T."/>
            <person name="Otillar R."/>
            <person name="Spatafora J.W."/>
            <person name="Yadav J.S."/>
            <person name="Aerts A."/>
            <person name="Benoit I."/>
            <person name="Boyd A."/>
            <person name="Carlson A."/>
            <person name="Copeland A."/>
            <person name="Coutinho P.M."/>
            <person name="de Vries R.P."/>
            <person name="Ferreira P."/>
            <person name="Findley K."/>
            <person name="Foster B."/>
            <person name="Gaskell J."/>
            <person name="Glotzer D."/>
            <person name="Gorecki P."/>
            <person name="Heitman J."/>
            <person name="Hesse C."/>
            <person name="Hori C."/>
            <person name="Igarashi K."/>
            <person name="Jurgens J.A."/>
            <person name="Kallen N."/>
            <person name="Kersten P."/>
            <person name="Kohler A."/>
            <person name="Kuees U."/>
            <person name="Kumar T.K.A."/>
            <person name="Kuo A."/>
            <person name="LaButti K."/>
            <person name="Larrondo L.F."/>
            <person name="Lindquist E."/>
            <person name="Ling A."/>
            <person name="Lombard V."/>
            <person name="Lucas S."/>
            <person name="Lundell T."/>
            <person name="Martin R."/>
            <person name="McLaughlin D.J."/>
            <person name="Morgenstern I."/>
            <person name="Morin E."/>
            <person name="Murat C."/>
            <person name="Nagy L.G."/>
            <person name="Nolan M."/>
            <person name="Ohm R.A."/>
            <person name="Patyshakuliyeva A."/>
            <person name="Rokas A."/>
            <person name="Ruiz-Duenas F.J."/>
            <person name="Sabat G."/>
            <person name="Salamov A."/>
            <person name="Samejima M."/>
            <person name="Schmutz J."/>
            <person name="Slot J.C."/>
            <person name="St John F."/>
            <person name="Stenlid J."/>
            <person name="Sun H."/>
            <person name="Sun S."/>
            <person name="Syed K."/>
            <person name="Tsang A."/>
            <person name="Wiebenga A."/>
            <person name="Young D."/>
            <person name="Pisabarro A."/>
            <person name="Eastwood D.C."/>
            <person name="Martin F."/>
            <person name="Cullen D."/>
            <person name="Grigoriev I.V."/>
            <person name="Hibbett D.S."/>
        </authorList>
    </citation>
    <scope>NUCLEOTIDE SEQUENCE [LARGE SCALE GENOMIC DNA]</scope>
    <source>
        <strain evidence="3">TFB10046</strain>
    </source>
</reference>
<keyword evidence="3" id="KW-1185">Reference proteome</keyword>
<dbReference type="EMBL" id="JH688717">
    <property type="protein sequence ID" value="EJD32710.1"/>
    <property type="molecule type" value="Genomic_DNA"/>
</dbReference>
<dbReference type="EMBL" id="JH687893">
    <property type="protein sequence ID" value="EJD35369.1"/>
    <property type="molecule type" value="Genomic_DNA"/>
</dbReference>
<gene>
    <name evidence="2" type="ORF">AURDEDRAFT_175569</name>
    <name evidence="1" type="ORF">AURDEDRAFT_178192</name>
</gene>
<sequence>MSPRVRAALDALRTLEYTPRALLRDLLVSDDEFLAPERALLVAARTEFISLLLRDPTTPKVHNALGVLEPLDYSPLPFFRDLLRSNDALIGRFTIVASG</sequence>
<dbReference type="AlphaFoldDB" id="J0LEQ0"/>
<evidence type="ECO:0000313" key="2">
    <source>
        <dbReference type="EMBL" id="EJD35369.1"/>
    </source>
</evidence>
<name>J0LEQ0_AURST</name>
<dbReference type="Proteomes" id="UP000006514">
    <property type="component" value="Unassembled WGS sequence"/>
</dbReference>
<proteinExistence type="predicted"/>
<organism evidence="2 3">
    <name type="scientific">Auricularia subglabra (strain TFB-10046 / SS5)</name>
    <name type="common">White-rot fungus</name>
    <name type="synonym">Auricularia delicata (strain TFB10046)</name>
    <dbReference type="NCBI Taxonomy" id="717982"/>
    <lineage>
        <taxon>Eukaryota</taxon>
        <taxon>Fungi</taxon>
        <taxon>Dikarya</taxon>
        <taxon>Basidiomycota</taxon>
        <taxon>Agaricomycotina</taxon>
        <taxon>Agaricomycetes</taxon>
        <taxon>Auriculariales</taxon>
        <taxon>Auriculariaceae</taxon>
        <taxon>Auricularia</taxon>
    </lineage>
</organism>
<accession>J0LEQ0</accession>